<dbReference type="Gene3D" id="1.10.8.100">
    <property type="entry name" value="Ribosomal RNA adenine dimethylase-like, domain 2"/>
    <property type="match status" value="1"/>
</dbReference>
<evidence type="ECO:0000313" key="11">
    <source>
        <dbReference type="EMBL" id="KRK42466.1"/>
    </source>
</evidence>
<evidence type="ECO:0000256" key="9">
    <source>
        <dbReference type="PROSITE-ProRule" id="PRU01026"/>
    </source>
</evidence>
<dbReference type="PANTHER" id="PTHR11727">
    <property type="entry name" value="DIMETHYLADENOSINE TRANSFERASE"/>
    <property type="match status" value="1"/>
</dbReference>
<dbReference type="InterPro" id="IPR023165">
    <property type="entry name" value="rRNA_Ade_diMease-like_C"/>
</dbReference>
<keyword evidence="3 8" id="KW-0489">Methyltransferase</keyword>
<comment type="caution">
    <text evidence="11">The sequence shown here is derived from an EMBL/GenBank/DDBJ whole genome shotgun (WGS) entry which is preliminary data.</text>
</comment>
<feature type="binding site" evidence="8 9">
    <location>
        <position position="110"/>
    </location>
    <ligand>
        <name>S-adenosyl-L-methionine</name>
        <dbReference type="ChEBI" id="CHEBI:59789"/>
    </ligand>
</feature>
<evidence type="ECO:0000256" key="6">
    <source>
        <dbReference type="ARBA" id="ARBA00022884"/>
    </source>
</evidence>
<dbReference type="EC" id="2.1.1.182" evidence="8"/>
<evidence type="ECO:0000313" key="12">
    <source>
        <dbReference type="Proteomes" id="UP000050964"/>
    </source>
</evidence>
<reference evidence="11 12" key="1">
    <citation type="journal article" date="2015" name="Genome Announc.">
        <title>Expanding the biotechnology potential of lactobacilli through comparative genomics of 213 strains and associated genera.</title>
        <authorList>
            <person name="Sun Z."/>
            <person name="Harris H.M."/>
            <person name="McCann A."/>
            <person name="Guo C."/>
            <person name="Argimon S."/>
            <person name="Zhang W."/>
            <person name="Yang X."/>
            <person name="Jeffery I.B."/>
            <person name="Cooney J.C."/>
            <person name="Kagawa T.F."/>
            <person name="Liu W."/>
            <person name="Song Y."/>
            <person name="Salvetti E."/>
            <person name="Wrobel A."/>
            <person name="Rasinkangas P."/>
            <person name="Parkhill J."/>
            <person name="Rea M.C."/>
            <person name="O'Sullivan O."/>
            <person name="Ritari J."/>
            <person name="Douillard F.P."/>
            <person name="Paul Ross R."/>
            <person name="Yang R."/>
            <person name="Briner A.E."/>
            <person name="Felis G.E."/>
            <person name="de Vos W.M."/>
            <person name="Barrangou R."/>
            <person name="Klaenhammer T.R."/>
            <person name="Caufield P.W."/>
            <person name="Cui Y."/>
            <person name="Zhang H."/>
            <person name="O'Toole P.W."/>
        </authorList>
    </citation>
    <scope>NUCLEOTIDE SEQUENCE [LARGE SCALE GENOMIC DNA]</scope>
    <source>
        <strain evidence="11 12">JCM 15951</strain>
    </source>
</reference>
<dbReference type="InterPro" id="IPR011530">
    <property type="entry name" value="rRNA_adenine_dimethylase"/>
</dbReference>
<gene>
    <name evidence="8" type="primary">rsmA</name>
    <name evidence="8" type="synonym">ksgA</name>
    <name evidence="11" type="ORF">FD26_GL000560</name>
</gene>
<dbReference type="SUPFAM" id="SSF53335">
    <property type="entry name" value="S-adenosyl-L-methionine-dependent methyltransferases"/>
    <property type="match status" value="1"/>
</dbReference>
<evidence type="ECO:0000256" key="8">
    <source>
        <dbReference type="HAMAP-Rule" id="MF_00607"/>
    </source>
</evidence>
<dbReference type="HAMAP" id="MF_00607">
    <property type="entry name" value="16SrRNA_methyltr_A"/>
    <property type="match status" value="1"/>
</dbReference>
<sequence length="298" mass="34018">MKEELMTQNRLSIADPIRTNDIMRKYKLRAKKSLGQNFLTNEKVLDDIVDASGLKSDEIAIEIGPGIGALTEKLAQVAEHVYAFEIDESLIPILADTLQYYDNIDVINQDILKVDLDKFVVEHDLQGKTIKVVANLPYYITTPIMLNLIESDYPFQSLVLMMQKEVAERITAQPGHREYGSLTIAVQTQMKARIDRIVGSKSFIPRPKVDSAVAVLERLPKEEIQIEDPAFFNKLVRSSFMQKRKSLMNNLLNWLGRTDENREIIKNVFEKCGIAENARGEQVSIEQFKQMAVEFNKK</sequence>
<keyword evidence="5 8" id="KW-0949">S-adenosyl-L-methionine</keyword>
<dbReference type="InterPro" id="IPR029063">
    <property type="entry name" value="SAM-dependent_MTases_sf"/>
</dbReference>
<keyword evidence="6 8" id="KW-0694">RNA-binding</keyword>
<dbReference type="CDD" id="cd02440">
    <property type="entry name" value="AdoMet_MTases"/>
    <property type="match status" value="1"/>
</dbReference>
<feature type="binding site" evidence="8 9">
    <location>
        <position position="135"/>
    </location>
    <ligand>
        <name>S-adenosyl-L-methionine</name>
        <dbReference type="ChEBI" id="CHEBI:59789"/>
    </ligand>
</feature>
<dbReference type="PANTHER" id="PTHR11727:SF7">
    <property type="entry name" value="DIMETHYLADENOSINE TRANSFERASE-RELATED"/>
    <property type="match status" value="1"/>
</dbReference>
<dbReference type="Gene3D" id="3.40.50.150">
    <property type="entry name" value="Vaccinia Virus protein VP39"/>
    <property type="match status" value="1"/>
</dbReference>
<feature type="binding site" evidence="8 9">
    <location>
        <position position="39"/>
    </location>
    <ligand>
        <name>S-adenosyl-L-methionine</name>
        <dbReference type="ChEBI" id="CHEBI:59789"/>
    </ligand>
</feature>
<organism evidence="11 12">
    <name type="scientific">Companilactobacillus crustorum JCM 15951</name>
    <dbReference type="NCBI Taxonomy" id="1423737"/>
    <lineage>
        <taxon>Bacteria</taxon>
        <taxon>Bacillati</taxon>
        <taxon>Bacillota</taxon>
        <taxon>Bacilli</taxon>
        <taxon>Lactobacillales</taxon>
        <taxon>Lactobacillaceae</taxon>
        <taxon>Companilactobacillus</taxon>
    </lineage>
</organism>
<protein>
    <recommendedName>
        <fullName evidence="8">Ribosomal RNA small subunit methyltransferase A</fullName>
        <ecNumber evidence="8">2.1.1.182</ecNumber>
    </recommendedName>
    <alternativeName>
        <fullName evidence="8">16S rRNA (adenine(1518)-N(6)/adenine(1519)-N(6))-dimethyltransferase</fullName>
    </alternativeName>
    <alternativeName>
        <fullName evidence="8">16S rRNA dimethyladenosine transferase</fullName>
    </alternativeName>
    <alternativeName>
        <fullName evidence="8">16S rRNA dimethylase</fullName>
    </alternativeName>
    <alternativeName>
        <fullName evidence="8">S-adenosylmethionine-6-N', N'-adenosyl(rRNA) dimethyltransferase</fullName>
    </alternativeName>
</protein>
<feature type="binding site" evidence="8 9">
    <location>
        <position position="37"/>
    </location>
    <ligand>
        <name>S-adenosyl-L-methionine</name>
        <dbReference type="ChEBI" id="CHEBI:59789"/>
    </ligand>
</feature>
<comment type="function">
    <text evidence="8">Specifically dimethylates two adjacent adenosines (A1518 and A1519) in the loop of a conserved hairpin near the 3'-end of 16S rRNA in the 30S particle. May play a critical role in biogenesis of 30S subunits.</text>
</comment>
<dbReference type="GO" id="GO:0005829">
    <property type="term" value="C:cytosol"/>
    <property type="evidence" value="ECO:0007669"/>
    <property type="project" value="TreeGrafter"/>
</dbReference>
<dbReference type="PROSITE" id="PS51689">
    <property type="entry name" value="SAM_RNA_A_N6_MT"/>
    <property type="match status" value="1"/>
</dbReference>
<dbReference type="GO" id="GO:0003723">
    <property type="term" value="F:RNA binding"/>
    <property type="evidence" value="ECO:0007669"/>
    <property type="project" value="UniProtKB-UniRule"/>
</dbReference>
<dbReference type="FunFam" id="3.40.50.150:FF:000023">
    <property type="entry name" value="Ribosomal RNA small subunit methyltransferase A"/>
    <property type="match status" value="1"/>
</dbReference>
<evidence type="ECO:0000256" key="3">
    <source>
        <dbReference type="ARBA" id="ARBA00022603"/>
    </source>
</evidence>
<dbReference type="Pfam" id="PF00398">
    <property type="entry name" value="RrnaAD"/>
    <property type="match status" value="1"/>
</dbReference>
<evidence type="ECO:0000256" key="7">
    <source>
        <dbReference type="ARBA" id="ARBA00049167"/>
    </source>
</evidence>
<evidence type="ECO:0000256" key="5">
    <source>
        <dbReference type="ARBA" id="ARBA00022691"/>
    </source>
</evidence>
<dbReference type="NCBIfam" id="TIGR00755">
    <property type="entry name" value="ksgA"/>
    <property type="match status" value="1"/>
</dbReference>
<dbReference type="EMBL" id="AZDB01000018">
    <property type="protein sequence ID" value="KRK42466.1"/>
    <property type="molecule type" value="Genomic_DNA"/>
</dbReference>
<evidence type="ECO:0000256" key="4">
    <source>
        <dbReference type="ARBA" id="ARBA00022679"/>
    </source>
</evidence>
<dbReference type="InterPro" id="IPR020598">
    <property type="entry name" value="rRNA_Ade_methylase_Trfase_N"/>
</dbReference>
<keyword evidence="4 8" id="KW-0808">Transferase</keyword>
<dbReference type="InterPro" id="IPR020596">
    <property type="entry name" value="rRNA_Ade_Mease_Trfase_CS"/>
</dbReference>
<evidence type="ECO:0000259" key="10">
    <source>
        <dbReference type="SMART" id="SM00650"/>
    </source>
</evidence>
<keyword evidence="1 8" id="KW-0963">Cytoplasm</keyword>
<accession>A0A837RJ03</accession>
<dbReference type="SMART" id="SM00650">
    <property type="entry name" value="rADc"/>
    <property type="match status" value="1"/>
</dbReference>
<keyword evidence="2 8" id="KW-0698">rRNA processing</keyword>
<dbReference type="InterPro" id="IPR001737">
    <property type="entry name" value="KsgA/Erm"/>
</dbReference>
<dbReference type="Proteomes" id="UP000050964">
    <property type="component" value="Unassembled WGS sequence"/>
</dbReference>
<feature type="domain" description="Ribosomal RNA adenine methylase transferase N-terminal" evidence="10">
    <location>
        <begin position="44"/>
        <end position="220"/>
    </location>
</feature>
<comment type="catalytic activity">
    <reaction evidence="7">
        <text>adenosine(2085) in 23S rRNA + 2 S-adenosyl-L-methionine = N(6)-dimethyladenosine(2085) in 23S rRNA + 2 S-adenosyl-L-homocysteine + 2 H(+)</text>
        <dbReference type="Rhea" id="RHEA:42784"/>
        <dbReference type="Rhea" id="RHEA-COMP:10237"/>
        <dbReference type="Rhea" id="RHEA-COMP:10238"/>
        <dbReference type="ChEBI" id="CHEBI:15378"/>
        <dbReference type="ChEBI" id="CHEBI:57856"/>
        <dbReference type="ChEBI" id="CHEBI:59789"/>
        <dbReference type="ChEBI" id="CHEBI:74411"/>
        <dbReference type="ChEBI" id="CHEBI:74493"/>
        <dbReference type="EC" id="2.1.1.184"/>
    </reaction>
</comment>
<dbReference type="AlphaFoldDB" id="A0A837RJ03"/>
<dbReference type="PROSITE" id="PS01131">
    <property type="entry name" value="RRNA_A_DIMETH"/>
    <property type="match status" value="1"/>
</dbReference>
<comment type="similarity">
    <text evidence="8">Belongs to the class I-like SAM-binding methyltransferase superfamily. rRNA adenine N(6)-methyltransferase family. RsmA subfamily.</text>
</comment>
<name>A0A837RJ03_9LACO</name>
<dbReference type="GO" id="GO:0052908">
    <property type="term" value="F:16S rRNA (adenine(1518)-N(6)/adenine(1519)-N(6))-dimethyltransferase activity"/>
    <property type="evidence" value="ECO:0007669"/>
    <property type="project" value="UniProtKB-EC"/>
</dbReference>
<dbReference type="GO" id="GO:0052910">
    <property type="term" value="F:23S rRNA (adenine(2085)-N(6))-dimethyltransferase activity"/>
    <property type="evidence" value="ECO:0007669"/>
    <property type="project" value="UniProtKB-EC"/>
</dbReference>
<feature type="binding site" evidence="8 9">
    <location>
        <position position="64"/>
    </location>
    <ligand>
        <name>S-adenosyl-L-methionine</name>
        <dbReference type="ChEBI" id="CHEBI:59789"/>
    </ligand>
</feature>
<evidence type="ECO:0000256" key="1">
    <source>
        <dbReference type="ARBA" id="ARBA00022490"/>
    </source>
</evidence>
<feature type="binding site" evidence="8 9">
    <location>
        <position position="85"/>
    </location>
    <ligand>
        <name>S-adenosyl-L-methionine</name>
        <dbReference type="ChEBI" id="CHEBI:59789"/>
    </ligand>
</feature>
<comment type="subcellular location">
    <subcellularLocation>
        <location evidence="8">Cytoplasm</location>
    </subcellularLocation>
</comment>
<evidence type="ECO:0000256" key="2">
    <source>
        <dbReference type="ARBA" id="ARBA00022552"/>
    </source>
</evidence>
<proteinExistence type="inferred from homology"/>
<comment type="catalytic activity">
    <reaction evidence="8">
        <text>adenosine(1518)/adenosine(1519) in 16S rRNA + 4 S-adenosyl-L-methionine = N(6)-dimethyladenosine(1518)/N(6)-dimethyladenosine(1519) in 16S rRNA + 4 S-adenosyl-L-homocysteine + 4 H(+)</text>
        <dbReference type="Rhea" id="RHEA:19609"/>
        <dbReference type="Rhea" id="RHEA-COMP:10232"/>
        <dbReference type="Rhea" id="RHEA-COMP:10233"/>
        <dbReference type="ChEBI" id="CHEBI:15378"/>
        <dbReference type="ChEBI" id="CHEBI:57856"/>
        <dbReference type="ChEBI" id="CHEBI:59789"/>
        <dbReference type="ChEBI" id="CHEBI:74411"/>
        <dbReference type="ChEBI" id="CHEBI:74493"/>
        <dbReference type="EC" id="2.1.1.182"/>
    </reaction>
</comment>